<evidence type="ECO:0000313" key="3">
    <source>
        <dbReference type="EMBL" id="RAM00622.1"/>
    </source>
</evidence>
<evidence type="ECO:0000313" key="2">
    <source>
        <dbReference type="EMBL" id="QBH15279.1"/>
    </source>
</evidence>
<protein>
    <submittedName>
        <fullName evidence="3">DUF1992 domain-containing protein</fullName>
    </submittedName>
</protein>
<evidence type="ECO:0000259" key="1">
    <source>
        <dbReference type="Pfam" id="PF09350"/>
    </source>
</evidence>
<feature type="domain" description="DnaJ homologue subfamily C member 28 conserved" evidence="1">
    <location>
        <begin position="8"/>
        <end position="73"/>
    </location>
</feature>
<organism evidence="3 4">
    <name type="scientific">Desulfobacter hydrogenophilus</name>
    <dbReference type="NCBI Taxonomy" id="2291"/>
    <lineage>
        <taxon>Bacteria</taxon>
        <taxon>Pseudomonadati</taxon>
        <taxon>Thermodesulfobacteriota</taxon>
        <taxon>Desulfobacteria</taxon>
        <taxon>Desulfobacterales</taxon>
        <taxon>Desulfobacteraceae</taxon>
        <taxon>Desulfobacter</taxon>
    </lineage>
</organism>
<dbReference type="RefSeq" id="WP_111959257.1">
    <property type="nucleotide sequence ID" value="NZ_CP036313.1"/>
</dbReference>
<dbReference type="Proteomes" id="UP000248798">
    <property type="component" value="Unassembled WGS sequence"/>
</dbReference>
<dbReference type="AlphaFoldDB" id="A0A328FB14"/>
<dbReference type="EMBL" id="QLNI01000042">
    <property type="protein sequence ID" value="RAM00622.1"/>
    <property type="molecule type" value="Genomic_DNA"/>
</dbReference>
<dbReference type="PANTHER" id="PTHR39158">
    <property type="entry name" value="OS08G0560600 PROTEIN"/>
    <property type="match status" value="1"/>
</dbReference>
<dbReference type="Pfam" id="PF09350">
    <property type="entry name" value="DJC28_CD"/>
    <property type="match status" value="1"/>
</dbReference>
<proteinExistence type="predicted"/>
<dbReference type="InterPro" id="IPR052573">
    <property type="entry name" value="DnaJ_C_subfamily_28"/>
</dbReference>
<dbReference type="OrthoDB" id="9798476at2"/>
<accession>A0A328FB14</accession>
<name>A0A328FB14_9BACT</name>
<gene>
    <name evidence="3" type="ORF">DO021_18035</name>
    <name evidence="2" type="ORF">EYB58_21615</name>
</gene>
<dbReference type="InterPro" id="IPR018961">
    <property type="entry name" value="DnaJ_homolog_subfam-C_membr-28"/>
</dbReference>
<evidence type="ECO:0000313" key="4">
    <source>
        <dbReference type="Proteomes" id="UP000248798"/>
    </source>
</evidence>
<keyword evidence="5" id="KW-1185">Reference proteome</keyword>
<dbReference type="PANTHER" id="PTHR39158:SF1">
    <property type="entry name" value="DNAJ HOMOLOG SUBFAMILY C MEMBER 28"/>
    <property type="match status" value="1"/>
</dbReference>
<dbReference type="Proteomes" id="UP000293902">
    <property type="component" value="Chromosome"/>
</dbReference>
<sequence length="123" mass="14081">MIPGFESIVEERIKAAQKQGRFDKLEGQGKPLVFEDSHVPDELRMAHKILKNSGFLPPEVEIRKQMTHVRELMDQAEQASADQAKLHRKLNYLMAKLDAVRSTGPVSTLARDQYRTSLLRKIK</sequence>
<reference evidence="2 5" key="2">
    <citation type="submission" date="2019-02" db="EMBL/GenBank/DDBJ databases">
        <title>Complete genome sequence of Desulfobacter hydrogenophilus AcRS1.</title>
        <authorList>
            <person name="Marietou A."/>
            <person name="Lund M.B."/>
            <person name="Marshall I.P.G."/>
            <person name="Schreiber L."/>
            <person name="Jorgensen B."/>
        </authorList>
    </citation>
    <scope>NUCLEOTIDE SEQUENCE [LARGE SCALE GENOMIC DNA]</scope>
    <source>
        <strain evidence="2 5">AcRS1</strain>
    </source>
</reference>
<evidence type="ECO:0000313" key="5">
    <source>
        <dbReference type="Proteomes" id="UP000293902"/>
    </source>
</evidence>
<dbReference type="EMBL" id="CP036313">
    <property type="protein sequence ID" value="QBH15279.1"/>
    <property type="molecule type" value="Genomic_DNA"/>
</dbReference>
<reference evidence="3 4" key="1">
    <citation type="submission" date="2018-06" db="EMBL/GenBank/DDBJ databases">
        <title>Complete Genome Sequence of Desulfobacter hydrogenophilus (DSM3380).</title>
        <authorList>
            <person name="Marietou A."/>
            <person name="Schreiber L."/>
            <person name="Marshall I."/>
            <person name="Jorgensen B."/>
        </authorList>
    </citation>
    <scope>NUCLEOTIDE SEQUENCE [LARGE SCALE GENOMIC DNA]</scope>
    <source>
        <strain evidence="3 4">DSM 3380</strain>
    </source>
</reference>